<organism evidence="1 2">
    <name type="scientific">Agrococcus jejuensis</name>
    <dbReference type="NCBI Taxonomy" id="399736"/>
    <lineage>
        <taxon>Bacteria</taxon>
        <taxon>Bacillati</taxon>
        <taxon>Actinomycetota</taxon>
        <taxon>Actinomycetes</taxon>
        <taxon>Micrococcales</taxon>
        <taxon>Microbacteriaceae</taxon>
        <taxon>Agrococcus</taxon>
    </lineage>
</organism>
<dbReference type="STRING" id="399736.SAMN04489720_0161"/>
<reference evidence="2" key="1">
    <citation type="submission" date="2016-10" db="EMBL/GenBank/DDBJ databases">
        <authorList>
            <person name="Varghese N."/>
            <person name="Submissions S."/>
        </authorList>
    </citation>
    <scope>NUCLEOTIDE SEQUENCE [LARGE SCALE GENOMIC DNA]</scope>
    <source>
        <strain evidence="2">DSM 22002</strain>
    </source>
</reference>
<sequence>MHWFLRAVESGSRDAMFNMGNHHRDQGDFATAKSWYAKAAGLGDDDAMRLIGALELATGTLESALPWFEQASSAGNEEAADALQQLRGALNGDAESLVFVAWAFADRGNDREAARWKGAAVRAGVRNIDHRFGLHFEMVEKRDEAMASYSRSTLAGNRESLDGIMRLCDTEQFLQWVIGAIERGDRVADEFMTEFRRSNGFD</sequence>
<dbReference type="Proteomes" id="UP000198822">
    <property type="component" value="Chromosome I"/>
</dbReference>
<evidence type="ECO:0000313" key="1">
    <source>
        <dbReference type="EMBL" id="SDH13471.1"/>
    </source>
</evidence>
<dbReference type="AlphaFoldDB" id="A0A1G7ZXY2"/>
<dbReference type="Gene3D" id="1.25.40.10">
    <property type="entry name" value="Tetratricopeptide repeat domain"/>
    <property type="match status" value="1"/>
</dbReference>
<protein>
    <recommendedName>
        <fullName evidence="3">Sel1 repeat family protein</fullName>
    </recommendedName>
</protein>
<accession>A0A1G7ZXY2</accession>
<keyword evidence="2" id="KW-1185">Reference proteome</keyword>
<evidence type="ECO:0008006" key="3">
    <source>
        <dbReference type="Google" id="ProtNLM"/>
    </source>
</evidence>
<dbReference type="SUPFAM" id="SSF81901">
    <property type="entry name" value="HCP-like"/>
    <property type="match status" value="1"/>
</dbReference>
<dbReference type="InterPro" id="IPR011990">
    <property type="entry name" value="TPR-like_helical_dom_sf"/>
</dbReference>
<gene>
    <name evidence="1" type="ORF">SAMN04489720_0161</name>
</gene>
<name>A0A1G7ZXY2_9MICO</name>
<dbReference type="EMBL" id="LT629695">
    <property type="protein sequence ID" value="SDH13471.1"/>
    <property type="molecule type" value="Genomic_DNA"/>
</dbReference>
<proteinExistence type="predicted"/>
<evidence type="ECO:0000313" key="2">
    <source>
        <dbReference type="Proteomes" id="UP000198822"/>
    </source>
</evidence>